<proteinExistence type="predicted"/>
<dbReference type="RefSeq" id="XP_002179439.1">
    <property type="nucleotide sequence ID" value="XM_002179403.1"/>
</dbReference>
<dbReference type="InParanoid" id="B7FWU1"/>
<feature type="coiled-coil region" evidence="1">
    <location>
        <begin position="635"/>
        <end position="704"/>
    </location>
</feature>
<dbReference type="eggNOG" id="ENOG502SNBY">
    <property type="taxonomic scope" value="Eukaryota"/>
</dbReference>
<evidence type="ECO:0000313" key="4">
    <source>
        <dbReference type="Proteomes" id="UP000000759"/>
    </source>
</evidence>
<dbReference type="AlphaFoldDB" id="B7FWU1"/>
<dbReference type="EMBL" id="CM000609">
    <property type="protein sequence ID" value="EEC49262.1"/>
    <property type="molecule type" value="Genomic_DNA"/>
</dbReference>
<feature type="coiled-coil region" evidence="1">
    <location>
        <begin position="379"/>
        <end position="605"/>
    </location>
</feature>
<dbReference type="Proteomes" id="UP000000759">
    <property type="component" value="Chromosome 6"/>
</dbReference>
<feature type="region of interest" description="Disordered" evidence="2">
    <location>
        <begin position="1"/>
        <end position="55"/>
    </location>
</feature>
<keyword evidence="4" id="KW-1185">Reference proteome</keyword>
<sequence length="898" mass="99759">MAGDEGSHPTNDVGIPSHVVTGNGESCTDGVPAADSSEVITPDTAAPTSTSEGDLLDFGNQELVLETQPSPSVAPISINPLVGHEAEFFSTDSSYQPQSSEHESPEDDPLKILLNHDNGIQENPSDLETMPTHQDIVPSEFSDLYGSSIPEPGTAHVTVEAHVELDPGTDTMDYPPSDRSNLAENNEVDKSTPISLGSFALDPSSESGRVNIASQENASVQGSNNLKSTDAIDDPEQREDPISPQKEGLLKQSANPISVSGNWAAEISCSAEQNDNSSNMEKELHALSQSTDVLADPTNGCFGEQQLLQTSMSDAPFPSDIQNAIDTPPMSSKVNKVSTVEYENKILSLQSEVTKAHAVIETLHHTQVMNTSADKVDILIELQSKLQEEMSLKAEAENRARLTELQNIDLLASNAANIEKLEALEKNLQFQMSAKAEAENKARLALDQIAALELTNEERSRELERYRDLEVNLQKQMESKGEAENSARLALERIDNLEKEKDQQQDEIIALRNDTSSLKEVCTAQEQELEKLREERNEQHRKEMALTNRLNGAKKKEADKANLAELYEEDIQSYETQLAHSYREREELTAANSDLKTKLDDVEKTLIQRVRLAESSLADERSLNEERKRKMKAFVETRAEELRQAKTENDQLQNELNDTNRSLVELNNRSKQLHAQWVQAQTRNRELQRDVNKTKKEYENFHKVGGTHEVKPSRSVNETDENKNKRLAAKHELMNVLRQLEIEKDAGAKLRDSIKFTFTPKALSQQQLLRESLSDLEAQLSKLSLRLGKPLLTATTTVMESIGVSEGPYEDVRDPQHLVTKLDFETQRVSKGIMDISSAIERMQMTLDASGDRSCFTAFSEILSNGNSARNTSVIPGAQRLNSIRSHSYGHVPRSALN</sequence>
<dbReference type="OrthoDB" id="48871at2759"/>
<name>B7FWU1_PHATC</name>
<evidence type="ECO:0000256" key="1">
    <source>
        <dbReference type="SAM" id="Coils"/>
    </source>
</evidence>
<accession>B7FWU1</accession>
<feature type="compositionally biased region" description="Polar residues" evidence="2">
    <location>
        <begin position="204"/>
        <end position="228"/>
    </location>
</feature>
<keyword evidence="1" id="KW-0175">Coiled coil</keyword>
<reference evidence="3 4" key="1">
    <citation type="journal article" date="2008" name="Nature">
        <title>The Phaeodactylum genome reveals the evolutionary history of diatom genomes.</title>
        <authorList>
            <person name="Bowler C."/>
            <person name="Allen A.E."/>
            <person name="Badger J.H."/>
            <person name="Grimwood J."/>
            <person name="Jabbari K."/>
            <person name="Kuo A."/>
            <person name="Maheswari U."/>
            <person name="Martens C."/>
            <person name="Maumus F."/>
            <person name="Otillar R.P."/>
            <person name="Rayko E."/>
            <person name="Salamov A."/>
            <person name="Vandepoele K."/>
            <person name="Beszteri B."/>
            <person name="Gruber A."/>
            <person name="Heijde M."/>
            <person name="Katinka M."/>
            <person name="Mock T."/>
            <person name="Valentin K."/>
            <person name="Verret F."/>
            <person name="Berges J.A."/>
            <person name="Brownlee C."/>
            <person name="Cadoret J.P."/>
            <person name="Chiovitti A."/>
            <person name="Choi C.J."/>
            <person name="Coesel S."/>
            <person name="De Martino A."/>
            <person name="Detter J.C."/>
            <person name="Durkin C."/>
            <person name="Falciatore A."/>
            <person name="Fournet J."/>
            <person name="Haruta M."/>
            <person name="Huysman M.J."/>
            <person name="Jenkins B.D."/>
            <person name="Jiroutova K."/>
            <person name="Jorgensen R.E."/>
            <person name="Joubert Y."/>
            <person name="Kaplan A."/>
            <person name="Kroger N."/>
            <person name="Kroth P.G."/>
            <person name="La Roche J."/>
            <person name="Lindquist E."/>
            <person name="Lommer M."/>
            <person name="Martin-Jezequel V."/>
            <person name="Lopez P.J."/>
            <person name="Lucas S."/>
            <person name="Mangogna M."/>
            <person name="McGinnis K."/>
            <person name="Medlin L.K."/>
            <person name="Montsant A."/>
            <person name="Oudot-Le Secq M.P."/>
            <person name="Napoli C."/>
            <person name="Obornik M."/>
            <person name="Parker M.S."/>
            <person name="Petit J.L."/>
            <person name="Porcel B.M."/>
            <person name="Poulsen N."/>
            <person name="Robison M."/>
            <person name="Rychlewski L."/>
            <person name="Rynearson T.A."/>
            <person name="Schmutz J."/>
            <person name="Shapiro H."/>
            <person name="Siaut M."/>
            <person name="Stanley M."/>
            <person name="Sussman M.R."/>
            <person name="Taylor A.R."/>
            <person name="Vardi A."/>
            <person name="von Dassow P."/>
            <person name="Vyverman W."/>
            <person name="Willis A."/>
            <person name="Wyrwicz L.S."/>
            <person name="Rokhsar D.S."/>
            <person name="Weissenbach J."/>
            <person name="Armbrust E.V."/>
            <person name="Green B.R."/>
            <person name="Van de Peer Y."/>
            <person name="Grigoriev I.V."/>
        </authorList>
    </citation>
    <scope>NUCLEOTIDE SEQUENCE [LARGE SCALE GENOMIC DNA]</scope>
    <source>
        <strain evidence="3 4">CCAP 1055/1</strain>
    </source>
</reference>
<reference evidence="4" key="2">
    <citation type="submission" date="2008-08" db="EMBL/GenBank/DDBJ databases">
        <authorList>
            <consortium name="Diatom Consortium"/>
            <person name="Grigoriev I."/>
            <person name="Grimwood J."/>
            <person name="Kuo A."/>
            <person name="Otillar R.P."/>
            <person name="Salamov A."/>
            <person name="Detter J.C."/>
            <person name="Lindquist E."/>
            <person name="Shapiro H."/>
            <person name="Lucas S."/>
            <person name="Glavina del Rio T."/>
            <person name="Pitluck S."/>
            <person name="Rokhsar D."/>
            <person name="Bowler C."/>
        </authorList>
    </citation>
    <scope>GENOME REANNOTATION</scope>
    <source>
        <strain evidence="4">CCAP 1055/1</strain>
    </source>
</reference>
<feature type="region of interest" description="Disordered" evidence="2">
    <location>
        <begin position="166"/>
        <end position="252"/>
    </location>
</feature>
<evidence type="ECO:0000313" key="3">
    <source>
        <dbReference type="EMBL" id="EEC49262.1"/>
    </source>
</evidence>
<gene>
    <name evidence="3" type="ORF">PHATRDRAFT_45204</name>
</gene>
<dbReference type="HOGENOM" id="CLU_322509_0_0_1"/>
<dbReference type="GeneID" id="7200234"/>
<dbReference type="KEGG" id="pti:PHATRDRAFT_45204"/>
<evidence type="ECO:0000256" key="2">
    <source>
        <dbReference type="SAM" id="MobiDB-lite"/>
    </source>
</evidence>
<dbReference type="PaxDb" id="2850-Phatr45204"/>
<protein>
    <submittedName>
        <fullName evidence="3">Uncharacterized protein</fullName>
    </submittedName>
</protein>
<organism evidence="3 4">
    <name type="scientific">Phaeodactylum tricornutum (strain CCAP 1055/1)</name>
    <dbReference type="NCBI Taxonomy" id="556484"/>
    <lineage>
        <taxon>Eukaryota</taxon>
        <taxon>Sar</taxon>
        <taxon>Stramenopiles</taxon>
        <taxon>Ochrophyta</taxon>
        <taxon>Bacillariophyta</taxon>
        <taxon>Bacillariophyceae</taxon>
        <taxon>Bacillariophycidae</taxon>
        <taxon>Naviculales</taxon>
        <taxon>Phaeodactylaceae</taxon>
        <taxon>Phaeodactylum</taxon>
    </lineage>
</organism>